<feature type="compositionally biased region" description="Basic and acidic residues" evidence="1">
    <location>
        <begin position="37"/>
        <end position="46"/>
    </location>
</feature>
<evidence type="ECO:0000259" key="2">
    <source>
        <dbReference type="SMART" id="SM00355"/>
    </source>
</evidence>
<dbReference type="SUPFAM" id="SSF57667">
    <property type="entry name" value="beta-beta-alpha zinc fingers"/>
    <property type="match status" value="1"/>
</dbReference>
<dbReference type="InterPro" id="IPR013087">
    <property type="entry name" value="Znf_C2H2_type"/>
</dbReference>
<keyword evidence="4" id="KW-1185">Reference proteome</keyword>
<feature type="region of interest" description="Disordered" evidence="1">
    <location>
        <begin position="225"/>
        <end position="264"/>
    </location>
</feature>
<feature type="compositionally biased region" description="Polar residues" evidence="1">
    <location>
        <begin position="311"/>
        <end position="321"/>
    </location>
</feature>
<proteinExistence type="predicted"/>
<dbReference type="GO" id="GO:0005634">
    <property type="term" value="C:nucleus"/>
    <property type="evidence" value="ECO:0007669"/>
    <property type="project" value="TreeGrafter"/>
</dbReference>
<evidence type="ECO:0000313" key="4">
    <source>
        <dbReference type="Proteomes" id="UP001219355"/>
    </source>
</evidence>
<accession>A0AAF0DI94</accession>
<feature type="compositionally biased region" description="Basic and acidic residues" evidence="1">
    <location>
        <begin position="107"/>
        <end position="117"/>
    </location>
</feature>
<feature type="region of interest" description="Disordered" evidence="1">
    <location>
        <begin position="1"/>
        <end position="180"/>
    </location>
</feature>
<feature type="compositionally biased region" description="Polar residues" evidence="1">
    <location>
        <begin position="250"/>
        <end position="264"/>
    </location>
</feature>
<feature type="domain" description="C2H2-type" evidence="2">
    <location>
        <begin position="464"/>
        <end position="490"/>
    </location>
</feature>
<feature type="compositionally biased region" description="Low complexity" evidence="1">
    <location>
        <begin position="322"/>
        <end position="333"/>
    </location>
</feature>
<feature type="compositionally biased region" description="Basic residues" evidence="1">
    <location>
        <begin position="54"/>
        <end position="64"/>
    </location>
</feature>
<dbReference type="PANTHER" id="PTHR46179">
    <property type="entry name" value="ZINC FINGER PROTEIN"/>
    <property type="match status" value="1"/>
</dbReference>
<name>A0AAF0DI94_9EURO</name>
<dbReference type="Gene3D" id="3.30.160.60">
    <property type="entry name" value="Classic Zinc Finger"/>
    <property type="match status" value="1"/>
</dbReference>
<dbReference type="PANTHER" id="PTHR46179:SF19">
    <property type="entry name" value="C2H2 FINGER DOMAIN TRANSCRIPTION FACTOR (EUROFUNG)-RELATED"/>
    <property type="match status" value="1"/>
</dbReference>
<reference evidence="3" key="1">
    <citation type="submission" date="2023-03" db="EMBL/GenBank/DDBJ databases">
        <title>Emydomyces testavorans Genome Sequence.</title>
        <authorList>
            <person name="Hoyer L."/>
        </authorList>
    </citation>
    <scope>NUCLEOTIDE SEQUENCE</scope>
    <source>
        <strain evidence="3">16-2883</strain>
    </source>
</reference>
<dbReference type="AlphaFoldDB" id="A0AAF0DI94"/>
<dbReference type="InterPro" id="IPR036236">
    <property type="entry name" value="Znf_C2H2_sf"/>
</dbReference>
<dbReference type="SMART" id="SM00355">
    <property type="entry name" value="ZnF_C2H2"/>
    <property type="match status" value="3"/>
</dbReference>
<feature type="compositionally biased region" description="Polar residues" evidence="1">
    <location>
        <begin position="334"/>
        <end position="360"/>
    </location>
</feature>
<evidence type="ECO:0000313" key="3">
    <source>
        <dbReference type="EMBL" id="WEW58758.1"/>
    </source>
</evidence>
<feature type="domain" description="C2H2-type" evidence="2">
    <location>
        <begin position="399"/>
        <end position="424"/>
    </location>
</feature>
<feature type="domain" description="C2H2-type" evidence="2">
    <location>
        <begin position="430"/>
        <end position="459"/>
    </location>
</feature>
<dbReference type="InterPro" id="IPR051061">
    <property type="entry name" value="Zinc_finger_trans_reg"/>
</dbReference>
<feature type="region of interest" description="Disordered" evidence="1">
    <location>
        <begin position="311"/>
        <end position="379"/>
    </location>
</feature>
<dbReference type="EMBL" id="CP120628">
    <property type="protein sequence ID" value="WEW58758.1"/>
    <property type="molecule type" value="Genomic_DNA"/>
</dbReference>
<organism evidence="3 4">
    <name type="scientific">Emydomyces testavorans</name>
    <dbReference type="NCBI Taxonomy" id="2070801"/>
    <lineage>
        <taxon>Eukaryota</taxon>
        <taxon>Fungi</taxon>
        <taxon>Dikarya</taxon>
        <taxon>Ascomycota</taxon>
        <taxon>Pezizomycotina</taxon>
        <taxon>Eurotiomycetes</taxon>
        <taxon>Eurotiomycetidae</taxon>
        <taxon>Onygenales</taxon>
        <taxon>Nannizziopsiaceae</taxon>
        <taxon>Emydomyces</taxon>
    </lineage>
</organism>
<protein>
    <recommendedName>
        <fullName evidence="2">C2H2-type domain-containing protein</fullName>
    </recommendedName>
</protein>
<feature type="compositionally biased region" description="Basic and acidic residues" evidence="1">
    <location>
        <begin position="79"/>
        <end position="88"/>
    </location>
</feature>
<dbReference type="GO" id="GO:0006357">
    <property type="term" value="P:regulation of transcription by RNA polymerase II"/>
    <property type="evidence" value="ECO:0007669"/>
    <property type="project" value="TreeGrafter"/>
</dbReference>
<dbReference type="Proteomes" id="UP001219355">
    <property type="component" value="Chromosome 2"/>
</dbReference>
<sequence length="519" mass="57431">MDDVYDSDDARAHTPPLEQSRVDYRPYESPPPPFLPDKSESPKGKESPSGCLRKGSRRRRKRPRTSIGIALILGSLAPDRPDLVEQLKDPPLPSDSLSETSEIDDEDRLRELEKEAEAPIQDGVNSSPRLKPKAQDVPVHDTNASSVQRTRAQEPLDVPSLCGPWIDDNETAPVRKNQRASDLERIPLRIHSTHPPKAQYALPILNSNPEDRDVAGGLLKLKDEAAHSDQKYSHIPRTHRVSPTLPALQSPPQSIGSPDSSRNLPSIKALVEGSLNEPGRLSGSNQSPFPMLAALERQFIPASFSRGTSFTHLSPASSKDMSSLSPTPATSTSQNSHWAPQLNVEGSQSQSPCDTSSHFTGSPAAGYPTPIEPRKDESEVHLPLNKRIKASSPHNSGGFKCDYPGCTADPFQTQYLLNSHANVHSENRPYYCPVKDCPRGEGGKGFKRKNEMIRHGLVHDSPGYVCPFCSNQQRRYPRPDNLQRHVRAQHPDKDKDDPLLRHVLAKRSEGVARGRRRRT</sequence>
<evidence type="ECO:0000256" key="1">
    <source>
        <dbReference type="SAM" id="MobiDB-lite"/>
    </source>
</evidence>
<gene>
    <name evidence="3" type="ORF">PRK78_004226</name>
</gene>